<keyword evidence="4" id="KW-1185">Reference proteome</keyword>
<evidence type="ECO:0000313" key="3">
    <source>
        <dbReference type="EMBL" id="PSG86441.1"/>
    </source>
</evidence>
<dbReference type="GO" id="GO:0016301">
    <property type="term" value="F:kinase activity"/>
    <property type="evidence" value="ECO:0007669"/>
    <property type="project" value="UniProtKB-KW"/>
</dbReference>
<evidence type="ECO:0000313" key="4">
    <source>
        <dbReference type="Proteomes" id="UP000238426"/>
    </source>
</evidence>
<comment type="caution">
    <text evidence="3">The sequence shown here is derived from an EMBL/GenBank/DDBJ whole genome shotgun (WGS) entry which is preliminary data.</text>
</comment>
<dbReference type="EMBL" id="PXOQ01000015">
    <property type="protein sequence ID" value="PSG86441.1"/>
    <property type="molecule type" value="Genomic_DNA"/>
</dbReference>
<dbReference type="InterPro" id="IPR025698">
    <property type="entry name" value="2TM_dom"/>
</dbReference>
<feature type="transmembrane region" description="Helical" evidence="1">
    <location>
        <begin position="64"/>
        <end position="84"/>
    </location>
</feature>
<evidence type="ECO:0000256" key="1">
    <source>
        <dbReference type="SAM" id="Phobius"/>
    </source>
</evidence>
<organism evidence="3 4">
    <name type="scientific">Aurantibacter aestuarii</name>
    <dbReference type="NCBI Taxonomy" id="1266046"/>
    <lineage>
        <taxon>Bacteria</taxon>
        <taxon>Pseudomonadati</taxon>
        <taxon>Bacteroidota</taxon>
        <taxon>Flavobacteriia</taxon>
        <taxon>Flavobacteriales</taxon>
        <taxon>Flavobacteriaceae</taxon>
        <taxon>Aurantibacter</taxon>
    </lineage>
</organism>
<keyword evidence="1" id="KW-0472">Membrane</keyword>
<sequence length="105" mass="12693">MELKFNTLEEQLAYDRAVKRVKELKSFYIHLAVFLAINLFIVYINFTNLKPNESYFQMKNFYTFIFWGIGLLAHAASVFLPQMLMSKNWEKRKIDEYINRERLNN</sequence>
<name>A0A2T1N585_9FLAO</name>
<gene>
    <name evidence="3" type="ORF">C7H52_12190</name>
</gene>
<proteinExistence type="predicted"/>
<dbReference type="Pfam" id="PF13239">
    <property type="entry name" value="2TM"/>
    <property type="match status" value="1"/>
</dbReference>
<protein>
    <submittedName>
        <fullName evidence="3">Histidine kinase</fullName>
    </submittedName>
</protein>
<reference evidence="3 4" key="1">
    <citation type="submission" date="2018-03" db="EMBL/GenBank/DDBJ databases">
        <title>Mesoflavibacter sp. HG37 and Mesoflavibacter sp. HG96 sp.nov., two marine bacteria isolated from seawater of Western Pacific Ocean.</title>
        <authorList>
            <person name="Cheng H."/>
            <person name="Wu Y.-H."/>
            <person name="Guo L.-L."/>
            <person name="Xu X.-W."/>
        </authorList>
    </citation>
    <scope>NUCLEOTIDE SEQUENCE [LARGE SCALE GENOMIC DNA]</scope>
    <source>
        <strain evidence="3 4">KCTC 32269</strain>
    </source>
</reference>
<feature type="domain" description="2TM" evidence="2">
    <location>
        <begin position="16"/>
        <end position="98"/>
    </location>
</feature>
<keyword evidence="1" id="KW-1133">Transmembrane helix</keyword>
<dbReference type="RefSeq" id="WP_106464180.1">
    <property type="nucleotide sequence ID" value="NZ_PXOQ01000015.1"/>
</dbReference>
<keyword evidence="3" id="KW-0808">Transferase</keyword>
<keyword evidence="1" id="KW-0812">Transmembrane</keyword>
<evidence type="ECO:0000259" key="2">
    <source>
        <dbReference type="Pfam" id="PF13239"/>
    </source>
</evidence>
<feature type="transmembrane region" description="Helical" evidence="1">
    <location>
        <begin position="26"/>
        <end position="44"/>
    </location>
</feature>
<keyword evidence="3" id="KW-0418">Kinase</keyword>
<dbReference type="OrthoDB" id="1495672at2"/>
<accession>A0A2T1N585</accession>
<dbReference type="AlphaFoldDB" id="A0A2T1N585"/>
<dbReference type="Proteomes" id="UP000238426">
    <property type="component" value="Unassembled WGS sequence"/>
</dbReference>